<gene>
    <name evidence="2" type="ORF">ACFP56_04575</name>
</gene>
<dbReference type="SUPFAM" id="SSF52266">
    <property type="entry name" value="SGNH hydrolase"/>
    <property type="match status" value="1"/>
</dbReference>
<name>A0ABW1UZJ0_9BACL</name>
<dbReference type="InterPro" id="IPR036514">
    <property type="entry name" value="SGNH_hydro_sf"/>
</dbReference>
<comment type="caution">
    <text evidence="2">The sequence shown here is derived from an EMBL/GenBank/DDBJ whole genome shotgun (WGS) entry which is preliminary data.</text>
</comment>
<dbReference type="GO" id="GO:0016787">
    <property type="term" value="F:hydrolase activity"/>
    <property type="evidence" value="ECO:0007669"/>
    <property type="project" value="UniProtKB-KW"/>
</dbReference>
<reference evidence="3" key="1">
    <citation type="journal article" date="2019" name="Int. J. Syst. Evol. Microbiol.">
        <title>The Global Catalogue of Microorganisms (GCM) 10K type strain sequencing project: providing services to taxonomists for standard genome sequencing and annotation.</title>
        <authorList>
            <consortium name="The Broad Institute Genomics Platform"/>
            <consortium name="The Broad Institute Genome Sequencing Center for Infectious Disease"/>
            <person name="Wu L."/>
            <person name="Ma J."/>
        </authorList>
    </citation>
    <scope>NUCLEOTIDE SEQUENCE [LARGE SCALE GENOMIC DNA]</scope>
    <source>
        <strain evidence="3">PCU 280</strain>
    </source>
</reference>
<dbReference type="CDD" id="cd00229">
    <property type="entry name" value="SGNH_hydrolase"/>
    <property type="match status" value="1"/>
</dbReference>
<protein>
    <submittedName>
        <fullName evidence="2">SGNH/GDSL hydrolase family protein</fullName>
    </submittedName>
</protein>
<dbReference type="Gene3D" id="3.40.50.1110">
    <property type="entry name" value="SGNH hydrolase"/>
    <property type="match status" value="1"/>
</dbReference>
<dbReference type="RefSeq" id="WP_379231584.1">
    <property type="nucleotide sequence ID" value="NZ_JBHSTE010000001.1"/>
</dbReference>
<dbReference type="EMBL" id="JBHSTE010000001">
    <property type="protein sequence ID" value="MFC6331889.1"/>
    <property type="molecule type" value="Genomic_DNA"/>
</dbReference>
<dbReference type="InterPro" id="IPR013830">
    <property type="entry name" value="SGNH_hydro"/>
</dbReference>
<keyword evidence="2" id="KW-0378">Hydrolase</keyword>
<feature type="domain" description="SGNH hydrolase-type esterase" evidence="1">
    <location>
        <begin position="214"/>
        <end position="388"/>
    </location>
</feature>
<dbReference type="PANTHER" id="PTHR34407:SF1">
    <property type="entry name" value="SGNH HYDROLASE-TYPE ESTERASE DOMAIN-CONTAINING PROTEIN"/>
    <property type="match status" value="1"/>
</dbReference>
<accession>A0ABW1UZJ0</accession>
<dbReference type="PANTHER" id="PTHR34407">
    <property type="entry name" value="EXPRESSED PROTEIN"/>
    <property type="match status" value="1"/>
</dbReference>
<evidence type="ECO:0000313" key="3">
    <source>
        <dbReference type="Proteomes" id="UP001596233"/>
    </source>
</evidence>
<keyword evidence="3" id="KW-1185">Reference proteome</keyword>
<evidence type="ECO:0000259" key="1">
    <source>
        <dbReference type="Pfam" id="PF13472"/>
    </source>
</evidence>
<evidence type="ECO:0000313" key="2">
    <source>
        <dbReference type="EMBL" id="MFC6331889.1"/>
    </source>
</evidence>
<sequence>MMGHSSQTTEKRKGFYIMLEAMIEASPRPDGTCMQEIYLEGRLADQARNTGGIDDDRMLELLKSCEGFRQLVHSIGVSIHSEEEDISSVRFALENWGKTNKYTSGSRIEAVCPADGSETILKLSDFNLTAEDDVPGKFTFEFHRAGALATVNIIFYLNDGYDAPELKPDAPVAFESEAYRDMIRRSLLHAGNNYRLKKAIEKAKRGQDVTIAYIGGSITQGAGAKPIHSTCYAYQSYSLFKQLFGQNGGEHIHFVKAGVGGTPSELGMIRYERDVLKNDSVQPDIVIIEFAVNDADDETEGRCYESLALKALAADNKPAVILLFSVFMNDWNLQDRLSPVGLHYDLPMVSVKDAVVEQFYLSQEEGNLVTKRQYFYDTYHPTNIGHRIMADCLALLFAETDQAASHTEDIDLHKPPVIGNDFIDIQLLDRVTNINAAHINEGGFSETDTELQMVEMDDQSHGTPQFPHNWMHTAESGNDSFSMMITCKKLVIVYKDSGSTDFGTIDIWDNGQLIKQADARAIQWTHCHASILFNEQEAREHHIEIRMTDGHEQKKFTILGFGYVK</sequence>
<dbReference type="Proteomes" id="UP001596233">
    <property type="component" value="Unassembled WGS sequence"/>
</dbReference>
<dbReference type="Pfam" id="PF13472">
    <property type="entry name" value="Lipase_GDSL_2"/>
    <property type="match status" value="1"/>
</dbReference>
<organism evidence="2 3">
    <name type="scientific">Paenibacillus septentrionalis</name>
    <dbReference type="NCBI Taxonomy" id="429342"/>
    <lineage>
        <taxon>Bacteria</taxon>
        <taxon>Bacillati</taxon>
        <taxon>Bacillota</taxon>
        <taxon>Bacilli</taxon>
        <taxon>Bacillales</taxon>
        <taxon>Paenibacillaceae</taxon>
        <taxon>Paenibacillus</taxon>
    </lineage>
</organism>
<proteinExistence type="predicted"/>